<reference evidence="6 7" key="1">
    <citation type="submission" date="2019-08" db="EMBL/GenBank/DDBJ databases">
        <title>In-depth cultivation of the pig gut microbiome towards novel bacterial diversity and tailored functional studies.</title>
        <authorList>
            <person name="Wylensek D."/>
            <person name="Hitch T.C.A."/>
            <person name="Clavel T."/>
        </authorList>
    </citation>
    <scope>NUCLEOTIDE SEQUENCE [LARGE SCALE GENOMIC DNA]</scope>
    <source>
        <strain evidence="6 7">WCA-383-APC-5B</strain>
    </source>
</reference>
<dbReference type="InterPro" id="IPR003439">
    <property type="entry name" value="ABC_transporter-like_ATP-bd"/>
</dbReference>
<dbReference type="Gene3D" id="3.40.50.300">
    <property type="entry name" value="P-loop containing nucleotide triphosphate hydrolases"/>
    <property type="match status" value="1"/>
</dbReference>
<dbReference type="RefSeq" id="WP_154530539.1">
    <property type="nucleotide sequence ID" value="NZ_JAQXTV010000001.1"/>
</dbReference>
<evidence type="ECO:0000256" key="1">
    <source>
        <dbReference type="ARBA" id="ARBA00005417"/>
    </source>
</evidence>
<feature type="domain" description="ABC transporter" evidence="5">
    <location>
        <begin position="2"/>
        <end position="218"/>
    </location>
</feature>
<comment type="similarity">
    <text evidence="1">Belongs to the ABC transporter superfamily.</text>
</comment>
<dbReference type="SUPFAM" id="SSF52540">
    <property type="entry name" value="P-loop containing nucleoside triphosphate hydrolases"/>
    <property type="match status" value="1"/>
</dbReference>
<dbReference type="EMBL" id="VULX01000003">
    <property type="protein sequence ID" value="MSR90660.1"/>
    <property type="molecule type" value="Genomic_DNA"/>
</dbReference>
<protein>
    <submittedName>
        <fullName evidence="6">Metal ABC transporter ATP-binding protein</fullName>
    </submittedName>
</protein>
<dbReference type="PANTHER" id="PTHR42734:SF17">
    <property type="entry name" value="METAL TRANSPORT SYSTEM ATP-BINDING PROTEIN TM_0124-RELATED"/>
    <property type="match status" value="1"/>
</dbReference>
<accession>A0A7X2T0Y9</accession>
<dbReference type="PANTHER" id="PTHR42734">
    <property type="entry name" value="METAL TRANSPORT SYSTEM ATP-BINDING PROTEIN TM_0124-RELATED"/>
    <property type="match status" value="1"/>
</dbReference>
<dbReference type="InterPro" id="IPR017871">
    <property type="entry name" value="ABC_transporter-like_CS"/>
</dbReference>
<dbReference type="Pfam" id="PF00005">
    <property type="entry name" value="ABC_tran"/>
    <property type="match status" value="1"/>
</dbReference>
<keyword evidence="3" id="KW-0547">Nucleotide-binding</keyword>
<dbReference type="AlphaFoldDB" id="A0A7X2T0Y9"/>
<evidence type="ECO:0000256" key="3">
    <source>
        <dbReference type="ARBA" id="ARBA00022741"/>
    </source>
</evidence>
<dbReference type="GO" id="GO:0005524">
    <property type="term" value="F:ATP binding"/>
    <property type="evidence" value="ECO:0007669"/>
    <property type="project" value="UniProtKB-KW"/>
</dbReference>
<evidence type="ECO:0000313" key="6">
    <source>
        <dbReference type="EMBL" id="MSR90660.1"/>
    </source>
</evidence>
<sequence>MINIHNLSFSYNKKDYTLENINLNIPKGSYVSIVGSNGSGKTTLVKILLKQLKPSTGRIEINSKKIGYVPQRLDSFNSQFSISVKEILSCHGSALKLHIKNYSKILKKFNLEGKLNSLIGNLSGGQCQKVLIARALMGNPQLLFLDEMSTGVDEQSQLEIYDTISNLNKTDDITILSVEHDISKAFRYSTHILEVSDKKALLYTVNEYKNLYYRKNFSS</sequence>
<dbReference type="InterPro" id="IPR050153">
    <property type="entry name" value="Metal_Ion_Import_ABC"/>
</dbReference>
<dbReference type="Proteomes" id="UP000460287">
    <property type="component" value="Unassembled WGS sequence"/>
</dbReference>
<organism evidence="6 7">
    <name type="scientific">Inconstantimicrobium porci</name>
    <dbReference type="NCBI Taxonomy" id="2652291"/>
    <lineage>
        <taxon>Bacteria</taxon>
        <taxon>Bacillati</taxon>
        <taxon>Bacillota</taxon>
        <taxon>Clostridia</taxon>
        <taxon>Eubacteriales</taxon>
        <taxon>Clostridiaceae</taxon>
        <taxon>Inconstantimicrobium</taxon>
    </lineage>
</organism>
<gene>
    <name evidence="6" type="ORF">FYJ33_04320</name>
</gene>
<keyword evidence="4 6" id="KW-0067">ATP-binding</keyword>
<keyword evidence="7" id="KW-1185">Reference proteome</keyword>
<keyword evidence="2" id="KW-0813">Transport</keyword>
<name>A0A7X2T0Y9_9CLOT</name>
<evidence type="ECO:0000259" key="5">
    <source>
        <dbReference type="PROSITE" id="PS50893"/>
    </source>
</evidence>
<dbReference type="SMART" id="SM00382">
    <property type="entry name" value="AAA"/>
    <property type="match status" value="1"/>
</dbReference>
<proteinExistence type="inferred from homology"/>
<evidence type="ECO:0000256" key="2">
    <source>
        <dbReference type="ARBA" id="ARBA00022448"/>
    </source>
</evidence>
<dbReference type="InterPro" id="IPR027417">
    <property type="entry name" value="P-loop_NTPase"/>
</dbReference>
<evidence type="ECO:0000313" key="7">
    <source>
        <dbReference type="Proteomes" id="UP000460287"/>
    </source>
</evidence>
<comment type="caution">
    <text evidence="6">The sequence shown here is derived from an EMBL/GenBank/DDBJ whole genome shotgun (WGS) entry which is preliminary data.</text>
</comment>
<evidence type="ECO:0000256" key="4">
    <source>
        <dbReference type="ARBA" id="ARBA00022840"/>
    </source>
</evidence>
<dbReference type="InterPro" id="IPR003593">
    <property type="entry name" value="AAA+_ATPase"/>
</dbReference>
<dbReference type="GO" id="GO:0016887">
    <property type="term" value="F:ATP hydrolysis activity"/>
    <property type="evidence" value="ECO:0007669"/>
    <property type="project" value="InterPro"/>
</dbReference>
<dbReference type="PROSITE" id="PS00211">
    <property type="entry name" value="ABC_TRANSPORTER_1"/>
    <property type="match status" value="1"/>
</dbReference>
<dbReference type="PROSITE" id="PS50893">
    <property type="entry name" value="ABC_TRANSPORTER_2"/>
    <property type="match status" value="1"/>
</dbReference>